<evidence type="ECO:0000256" key="4">
    <source>
        <dbReference type="ARBA" id="ARBA00022692"/>
    </source>
</evidence>
<accession>A0ABP9AJM6</accession>
<keyword evidence="5 9" id="KW-0798">TonB box</keyword>
<keyword evidence="14" id="KW-0675">Receptor</keyword>
<evidence type="ECO:0000256" key="9">
    <source>
        <dbReference type="RuleBase" id="RU003357"/>
    </source>
</evidence>
<dbReference type="InterPro" id="IPR036942">
    <property type="entry name" value="Beta-barrel_TonB_sf"/>
</dbReference>
<evidence type="ECO:0000256" key="1">
    <source>
        <dbReference type="ARBA" id="ARBA00004571"/>
    </source>
</evidence>
<feature type="domain" description="TonB-dependent receptor plug" evidence="13">
    <location>
        <begin position="70"/>
        <end position="187"/>
    </location>
</feature>
<evidence type="ECO:0000256" key="8">
    <source>
        <dbReference type="PROSITE-ProRule" id="PRU01360"/>
    </source>
</evidence>
<protein>
    <submittedName>
        <fullName evidence="14">TonB-dependent receptor</fullName>
    </submittedName>
</protein>
<dbReference type="EMBL" id="BAABJE010000001">
    <property type="protein sequence ID" value="GAA4780894.1"/>
    <property type="molecule type" value="Genomic_DNA"/>
</dbReference>
<dbReference type="InterPro" id="IPR000531">
    <property type="entry name" value="Beta-barrel_TonB"/>
</dbReference>
<evidence type="ECO:0000256" key="2">
    <source>
        <dbReference type="ARBA" id="ARBA00022448"/>
    </source>
</evidence>
<evidence type="ECO:0000256" key="10">
    <source>
        <dbReference type="SAM" id="MobiDB-lite"/>
    </source>
</evidence>
<evidence type="ECO:0000256" key="7">
    <source>
        <dbReference type="ARBA" id="ARBA00023237"/>
    </source>
</evidence>
<comment type="similarity">
    <text evidence="8 9">Belongs to the TonB-dependent receptor family.</text>
</comment>
<dbReference type="Pfam" id="PF00593">
    <property type="entry name" value="TonB_dep_Rec_b-barrel"/>
    <property type="match status" value="1"/>
</dbReference>
<keyword evidence="15" id="KW-1185">Reference proteome</keyword>
<dbReference type="RefSeq" id="WP_345301330.1">
    <property type="nucleotide sequence ID" value="NZ_BAABJE010000001.1"/>
</dbReference>
<dbReference type="Gene3D" id="2.40.170.20">
    <property type="entry name" value="TonB-dependent receptor, beta-barrel domain"/>
    <property type="match status" value="1"/>
</dbReference>
<keyword evidence="2 8" id="KW-0813">Transport</keyword>
<keyword evidence="6 8" id="KW-0472">Membrane</keyword>
<proteinExistence type="inferred from homology"/>
<feature type="domain" description="TonB-dependent receptor-like beta-barrel" evidence="12">
    <location>
        <begin position="365"/>
        <end position="929"/>
    </location>
</feature>
<keyword evidence="7 8" id="KW-0998">Cell outer membrane</keyword>
<evidence type="ECO:0000259" key="12">
    <source>
        <dbReference type="Pfam" id="PF00593"/>
    </source>
</evidence>
<feature type="chain" id="PRO_5045274980" evidence="11">
    <location>
        <begin position="31"/>
        <end position="966"/>
    </location>
</feature>
<evidence type="ECO:0000313" key="15">
    <source>
        <dbReference type="Proteomes" id="UP001499959"/>
    </source>
</evidence>
<organism evidence="14 15">
    <name type="scientific">Lysobacter hankyongensis</name>
    <dbReference type="NCBI Taxonomy" id="1176535"/>
    <lineage>
        <taxon>Bacteria</taxon>
        <taxon>Pseudomonadati</taxon>
        <taxon>Pseudomonadota</taxon>
        <taxon>Gammaproteobacteria</taxon>
        <taxon>Lysobacterales</taxon>
        <taxon>Lysobacteraceae</taxon>
        <taxon>Lysobacter</taxon>
    </lineage>
</organism>
<reference evidence="15" key="1">
    <citation type="journal article" date="2019" name="Int. J. Syst. Evol. Microbiol.">
        <title>The Global Catalogue of Microorganisms (GCM) 10K type strain sequencing project: providing services to taxonomists for standard genome sequencing and annotation.</title>
        <authorList>
            <consortium name="The Broad Institute Genomics Platform"/>
            <consortium name="The Broad Institute Genome Sequencing Center for Infectious Disease"/>
            <person name="Wu L."/>
            <person name="Ma J."/>
        </authorList>
    </citation>
    <scope>NUCLEOTIDE SEQUENCE [LARGE SCALE GENOMIC DNA]</scope>
    <source>
        <strain evidence="15">JCM 18204</strain>
    </source>
</reference>
<name>A0ABP9AJM6_9GAMM</name>
<dbReference type="InterPro" id="IPR039426">
    <property type="entry name" value="TonB-dep_rcpt-like"/>
</dbReference>
<comment type="caution">
    <text evidence="14">The sequence shown here is derived from an EMBL/GenBank/DDBJ whole genome shotgun (WGS) entry which is preliminary data.</text>
</comment>
<keyword evidence="11" id="KW-0732">Signal</keyword>
<evidence type="ECO:0000256" key="11">
    <source>
        <dbReference type="SAM" id="SignalP"/>
    </source>
</evidence>
<comment type="subcellular location">
    <subcellularLocation>
        <location evidence="1 8">Cell outer membrane</location>
        <topology evidence="1 8">Multi-pass membrane protein</topology>
    </subcellularLocation>
</comment>
<dbReference type="PANTHER" id="PTHR47234:SF1">
    <property type="entry name" value="TONB-DEPENDENT RECEPTOR"/>
    <property type="match status" value="1"/>
</dbReference>
<dbReference type="Gene3D" id="2.170.130.10">
    <property type="entry name" value="TonB-dependent receptor, plug domain"/>
    <property type="match status" value="1"/>
</dbReference>
<sequence length="966" mass="104987">MTSRNPRRLRRCQLTSAILATFLVSGMAFAQDTSGNTEDDQDDNQTTTQQSQNLDKIEVVGSRIKRAEVEGPSPVTIITSEQIEREGFNTVYDALETISQNTGFGQNDFNAAGGFTPNASVINLRGLGPGRTLLLVNGRRANDYPFPYNGRSNFQNFNSIPAAAVQRIEILAGGASAIYGSDAVAGVINVVLKTNYEGNLLKIKGQTSTQGGRDVGDLQWVGGKTGDNWSVTYAFESYNAEPLFGYQRDFMDSAADNPSPPGVNGAPGFGGYQPPIGIQIRRISATGGTLGYVQPAGRNCNASELYRPHTYTSSATGATLGPGCGYDRYPAEQTVANGNNDLSGYIYGTYNFTDNLEGWASVMAYNSRSRLSGGVEQWFGGPQPNATFYAPNLGIRALPIRALTPESYGGSEGTYQKFEENSYDLAFGLRGTIFDRFDWDWTIGGAKYQAIRDRPRMTVSGATNYFLGTRLGTTGVGPYTGLAGIPNGLPVYNLNLDRFYGPISAADYASMSTMVHYNGKSENAATSLVVSGDLFELPAGPVGFATVLEANRQSYDLESDARIFPSVREIYNLTGTGGGGKRNRYAIGAEVNIPVFSMLNVSLAGRLDKYDDITDVDDAKTWGVGLEFRPFDNLLIRGNYATSFKAPDMHYVFSERSGSFGTITDFYRCFVNGIAATACGGSGGTYNYSAFTTSEGQPGLREETGKSWTAGVVWDITDTLSVSADYYEIDLEDVVTVQAGGAILNAEYGCLSGTGTYPNGTPFPFAPGSAFCAETLSRIDRDPNTGAITEIRSGPINLASQGTKGIDATARYSLTTDRFGSFSTSLSWSHVLEQTQRASQGDPILSYRDFNTNSDYRSRVRWSTNWRKGDWDATVLMNRIGSFPLWSPSNTNFTSGQIDSRVGPQITWNMTVGKKITDALYVRANINNVFDRIAPRDQTFNSYPYFWQGYSPIGREIGLELSYKFN</sequence>
<feature type="signal peptide" evidence="11">
    <location>
        <begin position="1"/>
        <end position="30"/>
    </location>
</feature>
<evidence type="ECO:0000256" key="5">
    <source>
        <dbReference type="ARBA" id="ARBA00023077"/>
    </source>
</evidence>
<dbReference type="Proteomes" id="UP001499959">
    <property type="component" value="Unassembled WGS sequence"/>
</dbReference>
<dbReference type="PANTHER" id="PTHR47234">
    <property type="match status" value="1"/>
</dbReference>
<gene>
    <name evidence="14" type="ORF">GCM10023307_01160</name>
</gene>
<dbReference type="InterPro" id="IPR012910">
    <property type="entry name" value="Plug_dom"/>
</dbReference>
<feature type="region of interest" description="Disordered" evidence="10">
    <location>
        <begin position="32"/>
        <end position="51"/>
    </location>
</feature>
<evidence type="ECO:0000256" key="3">
    <source>
        <dbReference type="ARBA" id="ARBA00022452"/>
    </source>
</evidence>
<dbReference type="PROSITE" id="PS52016">
    <property type="entry name" value="TONB_DEPENDENT_REC_3"/>
    <property type="match status" value="1"/>
</dbReference>
<evidence type="ECO:0000313" key="14">
    <source>
        <dbReference type="EMBL" id="GAA4780894.1"/>
    </source>
</evidence>
<evidence type="ECO:0000259" key="13">
    <source>
        <dbReference type="Pfam" id="PF07715"/>
    </source>
</evidence>
<evidence type="ECO:0000256" key="6">
    <source>
        <dbReference type="ARBA" id="ARBA00023136"/>
    </source>
</evidence>
<dbReference type="InterPro" id="IPR037066">
    <property type="entry name" value="Plug_dom_sf"/>
</dbReference>
<dbReference type="Pfam" id="PF07715">
    <property type="entry name" value="Plug"/>
    <property type="match status" value="1"/>
</dbReference>
<dbReference type="SUPFAM" id="SSF56935">
    <property type="entry name" value="Porins"/>
    <property type="match status" value="1"/>
</dbReference>
<keyword evidence="4 8" id="KW-0812">Transmembrane</keyword>
<keyword evidence="3 8" id="KW-1134">Transmembrane beta strand</keyword>